<gene>
    <name evidence="1" type="ORF">PFL1_05210</name>
</gene>
<dbReference type="AlphaFoldDB" id="A0A061H3B3"/>
<evidence type="ECO:0000313" key="2">
    <source>
        <dbReference type="Proteomes" id="UP000053664"/>
    </source>
</evidence>
<proteinExistence type="predicted"/>
<dbReference type="GO" id="GO:0045259">
    <property type="term" value="C:proton-transporting ATP synthase complex"/>
    <property type="evidence" value="ECO:0007669"/>
    <property type="project" value="InterPro"/>
</dbReference>
<dbReference type="GeneID" id="19319307"/>
<dbReference type="PANTHER" id="PTHR28060">
    <property type="entry name" value="ATP SYNTHASE SUBUNIT J, MITOCHONDRIAL"/>
    <property type="match status" value="1"/>
</dbReference>
<dbReference type="OrthoDB" id="5520611at2759"/>
<protein>
    <submittedName>
        <fullName evidence="1">Uncharacterized protein</fullName>
    </submittedName>
</protein>
<evidence type="ECO:0000313" key="1">
    <source>
        <dbReference type="EMBL" id="EPQ27287.1"/>
    </source>
</evidence>
<dbReference type="eggNOG" id="ENOG502SC94">
    <property type="taxonomic scope" value="Eukaryota"/>
</dbReference>
<dbReference type="Pfam" id="PF04911">
    <property type="entry name" value="ATP-synt_J"/>
    <property type="match status" value="1"/>
</dbReference>
<dbReference type="InterPro" id="IPR006995">
    <property type="entry name" value="ATP_synth_F0_jsu"/>
</dbReference>
<reference evidence="1 2" key="1">
    <citation type="journal article" date="2013" name="Plant Cell">
        <title>The transition from a phytopathogenic smut ancestor to an anamorphic biocontrol agent deciphered by comparative whole-genome analysis.</title>
        <authorList>
            <person name="Lefebvre F."/>
            <person name="Joly D.L."/>
            <person name="Labbe C."/>
            <person name="Teichmann B."/>
            <person name="Linning R."/>
            <person name="Belzile F."/>
            <person name="Bakkeren G."/>
            <person name="Belanger R.R."/>
        </authorList>
    </citation>
    <scope>NUCLEOTIDE SEQUENCE [LARGE SCALE GENOMIC DNA]</scope>
    <source>
        <strain evidence="1 2">PF-1</strain>
    </source>
</reference>
<dbReference type="EMBL" id="KE361640">
    <property type="protein sequence ID" value="EPQ27287.1"/>
    <property type="molecule type" value="Genomic_DNA"/>
</dbReference>
<dbReference type="GO" id="GO:0046933">
    <property type="term" value="F:proton-transporting ATP synthase activity, rotational mechanism"/>
    <property type="evidence" value="ECO:0007669"/>
    <property type="project" value="TreeGrafter"/>
</dbReference>
<dbReference type="Proteomes" id="UP000053664">
    <property type="component" value="Unassembled WGS sequence"/>
</dbReference>
<dbReference type="RefSeq" id="XP_007880930.1">
    <property type="nucleotide sequence ID" value="XM_007882739.1"/>
</dbReference>
<name>A0A061H3B3_9BASI</name>
<dbReference type="KEGG" id="pfp:PFL1_05210"/>
<accession>A0A061H3B3</accession>
<sequence length="61" mass="6895">MSLFGFRAYPTPILKPTWPFMVAGGIVFFGINKLQTILVATEESRKDPRNPYAQSLLKEAH</sequence>
<organism evidence="1 2">
    <name type="scientific">Pseudozyma flocculosa PF-1</name>
    <dbReference type="NCBI Taxonomy" id="1277687"/>
    <lineage>
        <taxon>Eukaryota</taxon>
        <taxon>Fungi</taxon>
        <taxon>Dikarya</taxon>
        <taxon>Basidiomycota</taxon>
        <taxon>Ustilaginomycotina</taxon>
        <taxon>Ustilaginomycetes</taxon>
        <taxon>Ustilaginales</taxon>
        <taxon>Ustilaginaceae</taxon>
        <taxon>Pseudozyma</taxon>
    </lineage>
</organism>
<dbReference type="HOGENOM" id="CLU_174950_1_0_1"/>
<dbReference type="PANTHER" id="PTHR28060:SF1">
    <property type="entry name" value="ATP SYNTHASE SUBUNIT J, MITOCHONDRIAL"/>
    <property type="match status" value="1"/>
</dbReference>